<evidence type="ECO:0000313" key="3">
    <source>
        <dbReference type="Proteomes" id="UP001172681"/>
    </source>
</evidence>
<gene>
    <name evidence="2" type="ORF">H2204_002861</name>
</gene>
<dbReference type="AlphaFoldDB" id="A0AA38YA60"/>
<dbReference type="Pfam" id="PF00149">
    <property type="entry name" value="Metallophos"/>
    <property type="match status" value="1"/>
</dbReference>
<organism evidence="2 3">
    <name type="scientific">Knufia peltigerae</name>
    <dbReference type="NCBI Taxonomy" id="1002370"/>
    <lineage>
        <taxon>Eukaryota</taxon>
        <taxon>Fungi</taxon>
        <taxon>Dikarya</taxon>
        <taxon>Ascomycota</taxon>
        <taxon>Pezizomycotina</taxon>
        <taxon>Eurotiomycetes</taxon>
        <taxon>Chaetothyriomycetidae</taxon>
        <taxon>Chaetothyriales</taxon>
        <taxon>Trichomeriaceae</taxon>
        <taxon>Knufia</taxon>
    </lineage>
</organism>
<dbReference type="PANTHER" id="PTHR12905:SF0">
    <property type="entry name" value="CALCINEURIN-LIKE PHOSPHOESTERASE DOMAIN-CONTAINING PROTEIN"/>
    <property type="match status" value="1"/>
</dbReference>
<protein>
    <recommendedName>
        <fullName evidence="1">Calcineurin-like phosphoesterase domain-containing protein</fullName>
    </recommendedName>
</protein>
<evidence type="ECO:0000313" key="2">
    <source>
        <dbReference type="EMBL" id="KAJ9641183.1"/>
    </source>
</evidence>
<sequence>MEARTTILTRILILSDTHGEDFKPEDRPRQYADVAIHCGDLTDGSKLEEFRTALQTLKSINSPLKLVIAGNHDFTMDIPAFEAKVAEATPPLDPELVVREYGAPGQARQVFEDARQEGIVFLDEGTHHFALHNGARLKIYASPCTPALGAWGFQYHPNKGRQFDIEQDTDIAITHGPPKGIMDYTHGRERAGCPDLFGAVARARPRIHCFGHIHEGWGARVVTWKDCGGIVEPSHFTAIDNEKSPVIARLATLRTHTSDSEERAEEKKAELEELERNKCAVTSHRNTVDQHPLESGKQTLFVNASIKGDGEEFVQRPWLVDIDLPKP</sequence>
<dbReference type="InterPro" id="IPR004843">
    <property type="entry name" value="Calcineurin-like_PHP"/>
</dbReference>
<proteinExistence type="predicted"/>
<dbReference type="Proteomes" id="UP001172681">
    <property type="component" value="Unassembled WGS sequence"/>
</dbReference>
<feature type="domain" description="Calcineurin-like phosphoesterase" evidence="1">
    <location>
        <begin position="10"/>
        <end position="215"/>
    </location>
</feature>
<dbReference type="SUPFAM" id="SSF56300">
    <property type="entry name" value="Metallo-dependent phosphatases"/>
    <property type="match status" value="1"/>
</dbReference>
<dbReference type="InterPro" id="IPR051693">
    <property type="entry name" value="UPF0046_metallophosphoest"/>
</dbReference>
<name>A0AA38YA60_9EURO</name>
<dbReference type="CDD" id="cd07379">
    <property type="entry name" value="MPP_239FB"/>
    <property type="match status" value="1"/>
</dbReference>
<dbReference type="InterPro" id="IPR029052">
    <property type="entry name" value="Metallo-depent_PP-like"/>
</dbReference>
<dbReference type="PANTHER" id="PTHR12905">
    <property type="entry name" value="METALLOPHOSPHOESTERASE"/>
    <property type="match status" value="1"/>
</dbReference>
<comment type="caution">
    <text evidence="2">The sequence shown here is derived from an EMBL/GenBank/DDBJ whole genome shotgun (WGS) entry which is preliminary data.</text>
</comment>
<dbReference type="GO" id="GO:0016787">
    <property type="term" value="F:hydrolase activity"/>
    <property type="evidence" value="ECO:0007669"/>
    <property type="project" value="InterPro"/>
</dbReference>
<evidence type="ECO:0000259" key="1">
    <source>
        <dbReference type="Pfam" id="PF00149"/>
    </source>
</evidence>
<dbReference type="Gene3D" id="3.60.21.10">
    <property type="match status" value="1"/>
</dbReference>
<accession>A0AA38YA60</accession>
<reference evidence="2" key="1">
    <citation type="submission" date="2022-10" db="EMBL/GenBank/DDBJ databases">
        <title>Culturing micro-colonial fungi from biological soil crusts in the Mojave desert and describing Neophaeococcomyces mojavensis, and introducing the new genera and species Taxawa tesnikishii.</title>
        <authorList>
            <person name="Kurbessoian T."/>
            <person name="Stajich J.E."/>
        </authorList>
    </citation>
    <scope>NUCLEOTIDE SEQUENCE</scope>
    <source>
        <strain evidence="2">TK_35</strain>
    </source>
</reference>
<dbReference type="EMBL" id="JAPDRN010000012">
    <property type="protein sequence ID" value="KAJ9641183.1"/>
    <property type="molecule type" value="Genomic_DNA"/>
</dbReference>
<keyword evidence="3" id="KW-1185">Reference proteome</keyword>